<dbReference type="Pfam" id="PF23598">
    <property type="entry name" value="LRR_14"/>
    <property type="match status" value="1"/>
</dbReference>
<evidence type="ECO:0000313" key="10">
    <source>
        <dbReference type="Proteomes" id="UP000694864"/>
    </source>
</evidence>
<feature type="region of interest" description="Disordered" evidence="8">
    <location>
        <begin position="28"/>
        <end position="80"/>
    </location>
</feature>
<dbReference type="Proteomes" id="UP000694864">
    <property type="component" value="Chromosome 20"/>
</dbReference>
<dbReference type="InterPro" id="IPR027417">
    <property type="entry name" value="P-loop_NTPase"/>
</dbReference>
<dbReference type="InterPro" id="IPR000157">
    <property type="entry name" value="TIR_dom"/>
</dbReference>
<dbReference type="Gene3D" id="3.80.10.10">
    <property type="entry name" value="Ribonuclease Inhibitor"/>
    <property type="match status" value="3"/>
</dbReference>
<dbReference type="PROSITE" id="PS50104">
    <property type="entry name" value="TIR"/>
    <property type="match status" value="1"/>
</dbReference>
<evidence type="ECO:0000256" key="3">
    <source>
        <dbReference type="ARBA" id="ARBA00022737"/>
    </source>
</evidence>
<dbReference type="PANTHER" id="PTHR11017:SF333">
    <property type="entry name" value="ADP-RIBOSYL CYCLASE_CYCLIC ADP-RIBOSE HYDROLASE-RELATED"/>
    <property type="match status" value="1"/>
</dbReference>
<dbReference type="SMART" id="SM00255">
    <property type="entry name" value="TIR"/>
    <property type="match status" value="1"/>
</dbReference>
<reference evidence="10" key="1">
    <citation type="journal article" date="2014" name="Nat. Commun.">
        <title>The emerging biofuel crop Camelina sativa retains a highly undifferentiated hexaploid genome structure.</title>
        <authorList>
            <person name="Kagale S."/>
            <person name="Koh C."/>
            <person name="Nixon J."/>
            <person name="Bollina V."/>
            <person name="Clarke W.E."/>
            <person name="Tuteja R."/>
            <person name="Spillane C."/>
            <person name="Robinson S.J."/>
            <person name="Links M.G."/>
            <person name="Clarke C."/>
            <person name="Higgins E.E."/>
            <person name="Huebert T."/>
            <person name="Sharpe A.G."/>
            <person name="Parkin I.A."/>
        </authorList>
    </citation>
    <scope>NUCLEOTIDE SEQUENCE [LARGE SCALE GENOMIC DNA]</scope>
    <source>
        <strain evidence="10">cv. DH55</strain>
    </source>
</reference>
<dbReference type="GeneID" id="104769345"/>
<dbReference type="SUPFAM" id="SSF46785">
    <property type="entry name" value="Winged helix' DNA-binding domain"/>
    <property type="match status" value="1"/>
</dbReference>
<keyword evidence="3" id="KW-0677">Repeat</keyword>
<dbReference type="Pfam" id="PF07725">
    <property type="entry name" value="LRR_3"/>
    <property type="match status" value="1"/>
</dbReference>
<feature type="compositionally biased region" description="Low complexity" evidence="8">
    <location>
        <begin position="35"/>
        <end position="79"/>
    </location>
</feature>
<keyword evidence="4" id="KW-0378">Hydrolase</keyword>
<evidence type="ECO:0000259" key="9">
    <source>
        <dbReference type="PROSITE" id="PS50104"/>
    </source>
</evidence>
<keyword evidence="6" id="KW-0520">NAD</keyword>
<gene>
    <name evidence="11" type="primary">LOC104769345</name>
</gene>
<dbReference type="InterPro" id="IPR032675">
    <property type="entry name" value="LRR_dom_sf"/>
</dbReference>
<dbReference type="SUPFAM" id="SSF52540">
    <property type="entry name" value="P-loop containing nucleoside triphosphate hydrolases"/>
    <property type="match status" value="1"/>
</dbReference>
<dbReference type="PANTHER" id="PTHR11017">
    <property type="entry name" value="LEUCINE-RICH REPEAT-CONTAINING PROTEIN"/>
    <property type="match status" value="1"/>
</dbReference>
<dbReference type="EC" id="3.2.2.6" evidence="1"/>
<evidence type="ECO:0000256" key="5">
    <source>
        <dbReference type="ARBA" id="ARBA00022821"/>
    </source>
</evidence>
<dbReference type="InterPro" id="IPR036390">
    <property type="entry name" value="WH_DNA-bd_sf"/>
</dbReference>
<evidence type="ECO:0000256" key="1">
    <source>
        <dbReference type="ARBA" id="ARBA00011982"/>
    </source>
</evidence>
<comment type="catalytic activity">
    <reaction evidence="7">
        <text>NAD(+) + H2O = ADP-D-ribose + nicotinamide + H(+)</text>
        <dbReference type="Rhea" id="RHEA:16301"/>
        <dbReference type="ChEBI" id="CHEBI:15377"/>
        <dbReference type="ChEBI" id="CHEBI:15378"/>
        <dbReference type="ChEBI" id="CHEBI:17154"/>
        <dbReference type="ChEBI" id="CHEBI:57540"/>
        <dbReference type="ChEBI" id="CHEBI:57967"/>
        <dbReference type="EC" id="3.2.2.6"/>
    </reaction>
    <physiologicalReaction direction="left-to-right" evidence="7">
        <dbReference type="Rhea" id="RHEA:16302"/>
    </physiologicalReaction>
</comment>
<evidence type="ECO:0000256" key="4">
    <source>
        <dbReference type="ARBA" id="ARBA00022801"/>
    </source>
</evidence>
<accession>A0ABM1RG55</accession>
<dbReference type="Gene3D" id="3.40.50.300">
    <property type="entry name" value="P-loop containing nucleotide triphosphate hydrolases"/>
    <property type="match status" value="1"/>
</dbReference>
<proteinExistence type="predicted"/>
<dbReference type="Gene3D" id="1.10.8.430">
    <property type="entry name" value="Helical domain of apoptotic protease-activating factors"/>
    <property type="match status" value="1"/>
</dbReference>
<dbReference type="Pfam" id="PF00931">
    <property type="entry name" value="NB-ARC"/>
    <property type="match status" value="1"/>
</dbReference>
<dbReference type="PRINTS" id="PR00364">
    <property type="entry name" value="DISEASERSIST"/>
</dbReference>
<reference evidence="11" key="2">
    <citation type="submission" date="2025-08" db="UniProtKB">
        <authorList>
            <consortium name="RefSeq"/>
        </authorList>
    </citation>
    <scope>IDENTIFICATION</scope>
    <source>
        <tissue evidence="11">Leaf</tissue>
    </source>
</reference>
<evidence type="ECO:0000256" key="2">
    <source>
        <dbReference type="ARBA" id="ARBA00022614"/>
    </source>
</evidence>
<dbReference type="InterPro" id="IPR045344">
    <property type="entry name" value="C-JID"/>
</dbReference>
<dbReference type="InterPro" id="IPR035897">
    <property type="entry name" value="Toll_tir_struct_dom_sf"/>
</dbReference>
<organism evidence="10 11">
    <name type="scientific">Camelina sativa</name>
    <name type="common">False flax</name>
    <name type="synonym">Myagrum sativum</name>
    <dbReference type="NCBI Taxonomy" id="90675"/>
    <lineage>
        <taxon>Eukaryota</taxon>
        <taxon>Viridiplantae</taxon>
        <taxon>Streptophyta</taxon>
        <taxon>Embryophyta</taxon>
        <taxon>Tracheophyta</taxon>
        <taxon>Spermatophyta</taxon>
        <taxon>Magnoliopsida</taxon>
        <taxon>eudicotyledons</taxon>
        <taxon>Gunneridae</taxon>
        <taxon>Pentapetalae</taxon>
        <taxon>rosids</taxon>
        <taxon>malvids</taxon>
        <taxon>Brassicales</taxon>
        <taxon>Brassicaceae</taxon>
        <taxon>Camelineae</taxon>
        <taxon>Camelina</taxon>
    </lineage>
</organism>
<keyword evidence="10" id="KW-1185">Reference proteome</keyword>
<name>A0ABM1RG55_CAMSA</name>
<evidence type="ECO:0000256" key="6">
    <source>
        <dbReference type="ARBA" id="ARBA00023027"/>
    </source>
</evidence>
<dbReference type="Pfam" id="PF01582">
    <property type="entry name" value="TIR"/>
    <property type="match status" value="1"/>
</dbReference>
<dbReference type="InterPro" id="IPR055414">
    <property type="entry name" value="LRR_R13L4/SHOC2-like"/>
</dbReference>
<dbReference type="SUPFAM" id="SSF52200">
    <property type="entry name" value="Toll/Interleukin receptor TIR domain"/>
    <property type="match status" value="1"/>
</dbReference>
<dbReference type="RefSeq" id="XP_019097993.1">
    <property type="nucleotide sequence ID" value="XM_019242448.1"/>
</dbReference>
<dbReference type="Gene3D" id="3.40.50.10140">
    <property type="entry name" value="Toll/interleukin-1 receptor homology (TIR) domain"/>
    <property type="match status" value="1"/>
</dbReference>
<protein>
    <recommendedName>
        <fullName evidence="1">ADP-ribosyl cyclase/cyclic ADP-ribose hydrolase</fullName>
        <ecNumber evidence="1">3.2.2.6</ecNumber>
    </recommendedName>
</protein>
<dbReference type="InterPro" id="IPR002182">
    <property type="entry name" value="NB-ARC"/>
</dbReference>
<keyword evidence="5" id="KW-0611">Plant defense</keyword>
<evidence type="ECO:0000313" key="11">
    <source>
        <dbReference type="RefSeq" id="XP_019097993.1"/>
    </source>
</evidence>
<dbReference type="InterPro" id="IPR011713">
    <property type="entry name" value="Leu-rich_rpt_3"/>
</dbReference>
<dbReference type="SUPFAM" id="SSF52058">
    <property type="entry name" value="L domain-like"/>
    <property type="match status" value="2"/>
</dbReference>
<dbReference type="InterPro" id="IPR058192">
    <property type="entry name" value="WHD_ROQ1-like"/>
</dbReference>
<dbReference type="InterPro" id="IPR044974">
    <property type="entry name" value="Disease_R_plants"/>
</dbReference>
<keyword evidence="2" id="KW-0433">Leucine-rich repeat</keyword>
<dbReference type="Pfam" id="PF23282">
    <property type="entry name" value="WHD_ROQ1"/>
    <property type="match status" value="1"/>
</dbReference>
<feature type="domain" description="TIR" evidence="9">
    <location>
        <begin position="80"/>
        <end position="244"/>
    </location>
</feature>
<dbReference type="Pfam" id="PF20160">
    <property type="entry name" value="C-JID"/>
    <property type="match status" value="1"/>
</dbReference>
<evidence type="ECO:0000256" key="8">
    <source>
        <dbReference type="SAM" id="MobiDB-lite"/>
    </source>
</evidence>
<evidence type="ECO:0000256" key="7">
    <source>
        <dbReference type="ARBA" id="ARBA00047304"/>
    </source>
</evidence>
<sequence>MASSFYLTTVAAAIGFFTLLRKLRFHQENQEKKSSSLPPSSPSPLSLSSVPPSSLPPSSSSTSSLSPSSVPSSPSLSSTWTHQVFPSFRGEDVRRDFLSHIQMEFQRMGITPFVDNEIKRGESIGPELIRAIRGSKIAIILLSRNYASSKWCLDELVETMKCREELGQTVMAVFHKVDPSDVKKLTGDFGKVFRKTCAGKSKEDTERWRQALAEVATIAGYHSSNWDNEAAMIKKIATDISNILINSTPSRDFDGFVGMRAHLEKMKPLLRLESDEVRIIGIWGPPGIGKTTIARVVYNQFSNSFQLSVFIENIKANYTRPTDSDDYSAKLQLQQMFLSQITKQKDMEIPHLGVAQDRLKDKKVLVVLDGVDKSVQLDAMAKETWWFGPGSRIIITTQDHRLLRAHGINYFYKVDFPATEEALQIFCMYAFGQKFPKTGFEELAWKVTYLAGNLPLGLRVMGSYFKGMSKEEWKKSLPRLETSLDADIQSILKFSYDALDDEDKDLFLHIACFFNREEIEKVEEHLAKKFVEVRQRLNVLAEKSLISFSNYGTIKMHSLLAKLGGEIVRKQSIHEPGQRQFLFDEDEICDMLSGDAAGSKRVIGINFRYTIEEEFDLTERIFKGMSNLQFLRFEGGRDKLQLSRGLNYLSRKLQLLDWNYFPMTCLPSIVNVEFLIELNLKYSKLETLWEGIKPLQNLRRMDLSFSVNLKELPDLSTATNLRKLILYYCSSLIRLPSCIGNATNLEDLYLNGCSSLVELPSFGNAINLQRLLLCNCSNLLELPSTGNAINLLNLSYCSRLIKLRSIGNLIDLRYLNLHSCSNLVELPSSIGNATNLEYMDLSNCSNLVELPLSIGNLQKLQELRLDGCSKLEDLPSNVNFKSLNILALKNCSMLKRFPEISTNVRTLNLCGTAIEEVPPSIRSWPRLDELLMSYFENLREFPHALDIIKHLDLNDTEMQVVPPWIKRISRLRKLRLKGCRKVVSLPQIPESLKEIDAEDCESLERLDCSFHNPKIILDFGKCFKLNQEARDLIIQTPSRRAVLPGREVPAYFTHRATGGSLTIKLNERPLPTSMRFKACILLVNNGDYEAPDRDKRLRISFGVRSITLAEYISPGLTEHLYTFEIEAIVTSSELVFEFNVENGNDWKIGECGLRSEVLHVVDGHE</sequence>
<dbReference type="InterPro" id="IPR042197">
    <property type="entry name" value="Apaf_helical"/>
</dbReference>